<proteinExistence type="predicted"/>
<comment type="caution">
    <text evidence="1">The sequence shown here is derived from an EMBL/GenBank/DDBJ whole genome shotgun (WGS) entry which is preliminary data.</text>
</comment>
<dbReference type="AlphaFoldDB" id="A0A454CPJ8"/>
<dbReference type="Proteomes" id="UP000008367">
    <property type="component" value="Unassembled WGS sequence"/>
</dbReference>
<evidence type="ECO:0000313" key="1">
    <source>
        <dbReference type="EMBL" id="EKM28324.1"/>
    </source>
</evidence>
<name>A0A454CPJ8_VIBHA</name>
<sequence>MSQYIEIKFHQDVWMAKTISLRGKLNNIQLFNL</sequence>
<reference evidence="1 2" key="1">
    <citation type="submission" date="2012-10" db="EMBL/GenBank/DDBJ databases">
        <title>Genome sequence of Vibrio Cholerae HENC-02.</title>
        <authorList>
            <person name="Eppinger M."/>
            <person name="Hasan N.A."/>
            <person name="Sengamalay N."/>
            <person name="Hine E."/>
            <person name="Su Q."/>
            <person name="Daugherty S.C."/>
            <person name="Young S."/>
            <person name="Sadzewicz L."/>
            <person name="Tallon L."/>
            <person name="Cebula T.A."/>
            <person name="Ravel J."/>
            <person name="Colwell R.R."/>
        </authorList>
    </citation>
    <scope>NUCLEOTIDE SEQUENCE [LARGE SCALE GENOMIC DNA]</scope>
    <source>
        <strain evidence="1 2">HENC-02</strain>
    </source>
</reference>
<evidence type="ECO:0000313" key="2">
    <source>
        <dbReference type="Proteomes" id="UP000008367"/>
    </source>
</evidence>
<feature type="non-terminal residue" evidence="1">
    <location>
        <position position="33"/>
    </location>
</feature>
<protein>
    <submittedName>
        <fullName evidence="1">Uncharacterized protein</fullName>
    </submittedName>
</protein>
<accession>A0A454CPJ8</accession>
<gene>
    <name evidence="1" type="ORF">VCHENC02_5770</name>
</gene>
<dbReference type="EMBL" id="AJSR01002581">
    <property type="protein sequence ID" value="EKM28324.1"/>
    <property type="molecule type" value="Genomic_DNA"/>
</dbReference>
<organism evidence="1 2">
    <name type="scientific">Vibrio harveyi</name>
    <name type="common">Beneckea harveyi</name>
    <dbReference type="NCBI Taxonomy" id="669"/>
    <lineage>
        <taxon>Bacteria</taxon>
        <taxon>Pseudomonadati</taxon>
        <taxon>Pseudomonadota</taxon>
        <taxon>Gammaproteobacteria</taxon>
        <taxon>Vibrionales</taxon>
        <taxon>Vibrionaceae</taxon>
        <taxon>Vibrio</taxon>
    </lineage>
</organism>